<dbReference type="Pfam" id="PF05529">
    <property type="entry name" value="Bap31"/>
    <property type="match status" value="1"/>
</dbReference>
<gene>
    <name evidence="8" type="ORF">LARSCL_LOCUS18535</name>
</gene>
<sequence length="218" mass="25800">MTIQWTLIAAFLYLELVIITLLILPFISAKIWKYILQFHLWEAISRKANTYFMVFLMVLVLFLLDSIREMVKYTGKHPHDYEAELQMHMKLYRSQRNYYIAGMALFLSVVIRRLTMLILAEYELISKNEEAMKKAQEATESLEKLMKEEKVLEEPKTSPSEKLVKEVKELENLLENKDNELKSAKENIEDLKMRSKEVSEQYNELLSKINNLKAEIEN</sequence>
<evidence type="ECO:0000313" key="8">
    <source>
        <dbReference type="EMBL" id="CAL1294105.1"/>
    </source>
</evidence>
<evidence type="ECO:0000256" key="3">
    <source>
        <dbReference type="ARBA" id="ARBA00022989"/>
    </source>
</evidence>
<dbReference type="GO" id="GO:0006886">
    <property type="term" value="P:intracellular protein transport"/>
    <property type="evidence" value="ECO:0007669"/>
    <property type="project" value="UniProtKB-UniRule"/>
</dbReference>
<evidence type="ECO:0000313" key="9">
    <source>
        <dbReference type="Proteomes" id="UP001497382"/>
    </source>
</evidence>
<feature type="transmembrane region" description="Helical" evidence="5">
    <location>
        <begin position="48"/>
        <end position="67"/>
    </location>
</feature>
<evidence type="ECO:0000256" key="1">
    <source>
        <dbReference type="ARBA" id="ARBA00004141"/>
    </source>
</evidence>
<keyword evidence="5" id="KW-0813">Transport</keyword>
<dbReference type="PANTHER" id="PTHR12701:SF20">
    <property type="entry name" value="ENDOPLASMIC RETICULUM TRANSMEMBRANE PROTEIN"/>
    <property type="match status" value="1"/>
</dbReference>
<keyword evidence="3 5" id="KW-1133">Transmembrane helix</keyword>
<comment type="function">
    <text evidence="5">May play a role in anterograde transport of membrane proteins from the endoplasmic reticulum to the Golgi.</text>
</comment>
<evidence type="ECO:0000256" key="2">
    <source>
        <dbReference type="ARBA" id="ARBA00022692"/>
    </source>
</evidence>
<comment type="caution">
    <text evidence="8">The sequence shown here is derived from an EMBL/GenBank/DDBJ whole genome shotgun (WGS) entry which is preliminary data.</text>
</comment>
<dbReference type="GO" id="GO:0070973">
    <property type="term" value="P:protein localization to endoplasmic reticulum exit site"/>
    <property type="evidence" value="ECO:0007669"/>
    <property type="project" value="UniProtKB-UniRule"/>
</dbReference>
<dbReference type="InterPro" id="IPR008417">
    <property type="entry name" value="BAP29/BAP31"/>
</dbReference>
<keyword evidence="5" id="KW-0653">Protein transport</keyword>
<keyword evidence="6" id="KW-0175">Coiled coil</keyword>
<comment type="subcellular location">
    <subcellularLocation>
        <location evidence="5">Endoplasmic reticulum membrane</location>
        <topology evidence="5">Multi-pass membrane protein</topology>
    </subcellularLocation>
    <subcellularLocation>
        <location evidence="1">Membrane</location>
        <topology evidence="1">Multi-pass membrane protein</topology>
    </subcellularLocation>
</comment>
<evidence type="ECO:0000256" key="5">
    <source>
        <dbReference type="RuleBase" id="RU367026"/>
    </source>
</evidence>
<feature type="transmembrane region" description="Helical" evidence="5">
    <location>
        <begin position="98"/>
        <end position="120"/>
    </location>
</feature>
<dbReference type="Proteomes" id="UP001497382">
    <property type="component" value="Unassembled WGS sequence"/>
</dbReference>
<dbReference type="EMBL" id="CAXIEN010000339">
    <property type="protein sequence ID" value="CAL1294105.1"/>
    <property type="molecule type" value="Genomic_DNA"/>
</dbReference>
<keyword evidence="9" id="KW-1185">Reference proteome</keyword>
<dbReference type="AlphaFoldDB" id="A0AAV2BEL7"/>
<feature type="coiled-coil region" evidence="6">
    <location>
        <begin position="125"/>
        <end position="215"/>
    </location>
</feature>
<organism evidence="8 9">
    <name type="scientific">Larinioides sclopetarius</name>
    <dbReference type="NCBI Taxonomy" id="280406"/>
    <lineage>
        <taxon>Eukaryota</taxon>
        <taxon>Metazoa</taxon>
        <taxon>Ecdysozoa</taxon>
        <taxon>Arthropoda</taxon>
        <taxon>Chelicerata</taxon>
        <taxon>Arachnida</taxon>
        <taxon>Araneae</taxon>
        <taxon>Araneomorphae</taxon>
        <taxon>Entelegynae</taxon>
        <taxon>Araneoidea</taxon>
        <taxon>Araneidae</taxon>
        <taxon>Larinioides</taxon>
    </lineage>
</organism>
<feature type="domain" description="BAP29/BAP31 transmembrane" evidence="7">
    <location>
        <begin position="1"/>
        <end position="130"/>
    </location>
</feature>
<keyword evidence="4 5" id="KW-0472">Membrane</keyword>
<keyword evidence="5" id="KW-0256">Endoplasmic reticulum</keyword>
<dbReference type="InterPro" id="IPR040463">
    <property type="entry name" value="BAP29/BAP31_N"/>
</dbReference>
<comment type="similarity">
    <text evidence="5">Belongs to the BCAP29/BCAP31 family.</text>
</comment>
<dbReference type="PANTHER" id="PTHR12701">
    <property type="entry name" value="BCR-ASSOCIATED PROTEIN, BAP"/>
    <property type="match status" value="1"/>
</dbReference>
<keyword evidence="2 5" id="KW-0812">Transmembrane</keyword>
<evidence type="ECO:0000259" key="7">
    <source>
        <dbReference type="Pfam" id="PF05529"/>
    </source>
</evidence>
<proteinExistence type="inferred from homology"/>
<evidence type="ECO:0000256" key="4">
    <source>
        <dbReference type="ARBA" id="ARBA00023136"/>
    </source>
</evidence>
<evidence type="ECO:0000256" key="6">
    <source>
        <dbReference type="SAM" id="Coils"/>
    </source>
</evidence>
<dbReference type="GO" id="GO:0005789">
    <property type="term" value="C:endoplasmic reticulum membrane"/>
    <property type="evidence" value="ECO:0007669"/>
    <property type="project" value="UniProtKB-SubCell"/>
</dbReference>
<protein>
    <recommendedName>
        <fullName evidence="5">Endoplasmic reticulum transmembrane protein</fullName>
    </recommendedName>
</protein>
<name>A0AAV2BEL7_9ARAC</name>
<keyword evidence="5" id="KW-0931">ER-Golgi transport</keyword>
<reference evidence="8 9" key="1">
    <citation type="submission" date="2024-04" db="EMBL/GenBank/DDBJ databases">
        <authorList>
            <person name="Rising A."/>
            <person name="Reimegard J."/>
            <person name="Sonavane S."/>
            <person name="Akerstrom W."/>
            <person name="Nylinder S."/>
            <person name="Hedman E."/>
            <person name="Kallberg Y."/>
        </authorList>
    </citation>
    <scope>NUCLEOTIDE SEQUENCE [LARGE SCALE GENOMIC DNA]</scope>
</reference>
<feature type="transmembrane region" description="Helical" evidence="5">
    <location>
        <begin position="7"/>
        <end position="28"/>
    </location>
</feature>
<accession>A0AAV2BEL7</accession>
<dbReference type="GO" id="GO:0006888">
    <property type="term" value="P:endoplasmic reticulum to Golgi vesicle-mediated transport"/>
    <property type="evidence" value="ECO:0007669"/>
    <property type="project" value="UniProtKB-UniRule"/>
</dbReference>